<dbReference type="InterPro" id="IPR029033">
    <property type="entry name" value="His_PPase_superfam"/>
</dbReference>
<evidence type="ECO:0000256" key="2">
    <source>
        <dbReference type="PIRSR" id="PIRSR613078-1"/>
    </source>
</evidence>
<dbReference type="SMART" id="SM00855">
    <property type="entry name" value="PGAM"/>
    <property type="match status" value="1"/>
</dbReference>
<dbReference type="RefSeq" id="WP_068541590.1">
    <property type="nucleotide sequence ID" value="NZ_LSFI01000016.1"/>
</dbReference>
<keyword evidence="5" id="KW-1185">Reference proteome</keyword>
<gene>
    <name evidence="4" type="ORF">TH606_04285</name>
</gene>
<evidence type="ECO:0000313" key="5">
    <source>
        <dbReference type="Proteomes" id="UP000076964"/>
    </source>
</evidence>
<evidence type="ECO:0000256" key="1">
    <source>
        <dbReference type="ARBA" id="ARBA00022801"/>
    </source>
</evidence>
<evidence type="ECO:0000256" key="3">
    <source>
        <dbReference type="PIRSR" id="PIRSR613078-2"/>
    </source>
</evidence>
<keyword evidence="1" id="KW-0378">Hydrolase</keyword>
<dbReference type="AlphaFoldDB" id="A0A177E970"/>
<dbReference type="OrthoDB" id="9781415at2"/>
<dbReference type="InterPro" id="IPR051695">
    <property type="entry name" value="Phosphoglycerate_Mutase"/>
</dbReference>
<dbReference type="EMBL" id="LSFI01000016">
    <property type="protein sequence ID" value="OAG27960.1"/>
    <property type="molecule type" value="Genomic_DNA"/>
</dbReference>
<sequence length="210" mass="23783">MKPTRIFLVRHGEVKGPKGVLYSQNDVPLSEKGLKQSKELVEVFLQLPLAAVYTSDLTRARLPGEMLCQQKNIPHLIKKKLREINFGAWAGKSFSELLEIPEFRERLKDPAKIKPPQGETLEELLSRGLSVIKEATERFEGQNVVFFIHGGLIRVLILYALGSSLSNFFRLQIDYAGINLIDFYPDGPVVRLMNGKIGLNLKMFLNESFI</sequence>
<proteinExistence type="predicted"/>
<evidence type="ECO:0008006" key="6">
    <source>
        <dbReference type="Google" id="ProtNLM"/>
    </source>
</evidence>
<comment type="caution">
    <text evidence="4">The sequence shown here is derived from an EMBL/GenBank/DDBJ whole genome shotgun (WGS) entry which is preliminary data.</text>
</comment>
<accession>A0A177E970</accession>
<feature type="binding site" evidence="3">
    <location>
        <position position="59"/>
    </location>
    <ligand>
        <name>substrate</name>
    </ligand>
</feature>
<dbReference type="PIRSF" id="PIRSF000709">
    <property type="entry name" value="6PFK_2-Ptase"/>
    <property type="match status" value="1"/>
</dbReference>
<dbReference type="GO" id="GO:0005829">
    <property type="term" value="C:cytosol"/>
    <property type="evidence" value="ECO:0007669"/>
    <property type="project" value="TreeGrafter"/>
</dbReference>
<dbReference type="InterPro" id="IPR013078">
    <property type="entry name" value="His_Pase_superF_clade-1"/>
</dbReference>
<feature type="active site" description="Proton donor/acceptor" evidence="2">
    <location>
        <position position="83"/>
    </location>
</feature>
<reference evidence="4 5" key="1">
    <citation type="submission" date="2016-02" db="EMBL/GenBank/DDBJ databases">
        <title>Draft genome sequence of Thermodesulfatator sp. S606.</title>
        <authorList>
            <person name="Lai Q."/>
            <person name="Cao J."/>
            <person name="Dupont S."/>
            <person name="Shao Z."/>
            <person name="Jebbar M."/>
            <person name="Alain K."/>
        </authorList>
    </citation>
    <scope>NUCLEOTIDE SEQUENCE [LARGE SCALE GENOMIC DNA]</scope>
    <source>
        <strain evidence="4 5">S606</strain>
    </source>
</reference>
<dbReference type="Gene3D" id="3.40.50.1240">
    <property type="entry name" value="Phosphoglycerate mutase-like"/>
    <property type="match status" value="1"/>
</dbReference>
<dbReference type="CDD" id="cd07067">
    <property type="entry name" value="HP_PGM_like"/>
    <property type="match status" value="1"/>
</dbReference>
<name>A0A177E970_9BACT</name>
<protein>
    <recommendedName>
        <fullName evidence="6">Alpha-ribazole phosphatase</fullName>
    </recommendedName>
</protein>
<feature type="active site" description="Tele-phosphohistidine intermediate" evidence="2">
    <location>
        <position position="11"/>
    </location>
</feature>
<evidence type="ECO:0000313" key="4">
    <source>
        <dbReference type="EMBL" id="OAG27960.1"/>
    </source>
</evidence>
<organism evidence="4 5">
    <name type="scientific">Thermodesulfatator autotrophicus</name>
    <dbReference type="NCBI Taxonomy" id="1795632"/>
    <lineage>
        <taxon>Bacteria</taxon>
        <taxon>Pseudomonadati</taxon>
        <taxon>Thermodesulfobacteriota</taxon>
        <taxon>Thermodesulfobacteria</taxon>
        <taxon>Thermodesulfobacteriales</taxon>
        <taxon>Thermodesulfatatoraceae</taxon>
        <taxon>Thermodesulfatator</taxon>
    </lineage>
</organism>
<dbReference type="GO" id="GO:0004331">
    <property type="term" value="F:fructose-2,6-bisphosphate 2-phosphatase activity"/>
    <property type="evidence" value="ECO:0007669"/>
    <property type="project" value="TreeGrafter"/>
</dbReference>
<dbReference type="STRING" id="1795632.TH606_04285"/>
<dbReference type="GO" id="GO:0045820">
    <property type="term" value="P:negative regulation of glycolytic process"/>
    <property type="evidence" value="ECO:0007669"/>
    <property type="project" value="TreeGrafter"/>
</dbReference>
<dbReference type="SUPFAM" id="SSF53254">
    <property type="entry name" value="Phosphoglycerate mutase-like"/>
    <property type="match status" value="1"/>
</dbReference>
<dbReference type="GO" id="GO:0043456">
    <property type="term" value="P:regulation of pentose-phosphate shunt"/>
    <property type="evidence" value="ECO:0007669"/>
    <property type="project" value="TreeGrafter"/>
</dbReference>
<dbReference type="Proteomes" id="UP000076964">
    <property type="component" value="Unassembled WGS sequence"/>
</dbReference>
<dbReference type="PANTHER" id="PTHR46517:SF1">
    <property type="entry name" value="FRUCTOSE-2,6-BISPHOSPHATASE TIGAR"/>
    <property type="match status" value="1"/>
</dbReference>
<dbReference type="PANTHER" id="PTHR46517">
    <property type="entry name" value="FRUCTOSE-2,6-BISPHOSPHATASE TIGAR"/>
    <property type="match status" value="1"/>
</dbReference>
<dbReference type="Pfam" id="PF00300">
    <property type="entry name" value="His_Phos_1"/>
    <property type="match status" value="1"/>
</dbReference>